<dbReference type="GO" id="GO:0000145">
    <property type="term" value="C:exocyst"/>
    <property type="evidence" value="ECO:0007669"/>
    <property type="project" value="InterPro"/>
</dbReference>
<dbReference type="Proteomes" id="UP000636709">
    <property type="component" value="Unassembled WGS sequence"/>
</dbReference>
<gene>
    <name evidence="5" type="ORF">HU200_058333</name>
</gene>
<dbReference type="PANTHER" id="PTHR12542">
    <property type="entry name" value="EXOCYST COMPLEX PROTEIN EXO70"/>
    <property type="match status" value="1"/>
</dbReference>
<dbReference type="InterPro" id="IPR004140">
    <property type="entry name" value="Exo70"/>
</dbReference>
<dbReference type="GO" id="GO:0006887">
    <property type="term" value="P:exocytosis"/>
    <property type="evidence" value="ECO:0007669"/>
    <property type="project" value="UniProtKB-KW"/>
</dbReference>
<evidence type="ECO:0000313" key="5">
    <source>
        <dbReference type="EMBL" id="KAF8659580.1"/>
    </source>
</evidence>
<dbReference type="OrthoDB" id="696543at2759"/>
<dbReference type="GO" id="GO:0015031">
    <property type="term" value="P:protein transport"/>
    <property type="evidence" value="ECO:0007669"/>
    <property type="project" value="UniProtKB-KW"/>
</dbReference>
<sequence>MEARNGGHERWSYIEQAIGCDSHSIASSSIGTISTSYASSGSHMSPVPVESAMFEEDVLLEESESKTKRLQLLVQEFSAGAPPSTVDRSVRGGDMSVVERWLTELGVGWVLLHAADAAASSGKPEHTFDARWRSWVRALAEIVESIRSTALLFADPRRGSVTGLAMIREEEEAGHVKDQSEERAAIPPPQFLPRGLTNKLLQSVVNKLLRSNSSESLHLTSSVEEEEESSIVPDQLHFARFFQETMLGMLAFVDVLASEVAVRSGVAMSPYEKLSALLGVRFALSKALPQVRFPSNSPRSAQVDRVQGDMVSLLSTEEGKVGEAAWSTMEEIWTGIQERLEEEDGTRQITQRSSGVHKVTLSVVTYIRFLRANSWTVAPIVSSAACHGKFVPRFRDVPPLTSLIIEMASCIEEKLADSSEWLPDQSLRFLFLLNNAHFIRQQLLCTLYFPAICKASITRRVEGYMESYLKVSWESVVSCLLDHKPQCFGGRSSLLSNFESEFQKTYTCQKLWKVPDPKLRKKLRKAIAAKIISGYTKYTEDNRVTTQRVSPQEIKEMLQELFEG</sequence>
<dbReference type="EMBL" id="JACEFO010002455">
    <property type="protein sequence ID" value="KAF8659580.1"/>
    <property type="molecule type" value="Genomic_DNA"/>
</dbReference>
<dbReference type="Pfam" id="PF03081">
    <property type="entry name" value="Exo70_C"/>
    <property type="match status" value="1"/>
</dbReference>
<dbReference type="InterPro" id="IPR016159">
    <property type="entry name" value="Cullin_repeat-like_dom_sf"/>
</dbReference>
<organism evidence="5 6">
    <name type="scientific">Digitaria exilis</name>
    <dbReference type="NCBI Taxonomy" id="1010633"/>
    <lineage>
        <taxon>Eukaryota</taxon>
        <taxon>Viridiplantae</taxon>
        <taxon>Streptophyta</taxon>
        <taxon>Embryophyta</taxon>
        <taxon>Tracheophyta</taxon>
        <taxon>Spermatophyta</taxon>
        <taxon>Magnoliopsida</taxon>
        <taxon>Liliopsida</taxon>
        <taxon>Poales</taxon>
        <taxon>Poaceae</taxon>
        <taxon>PACMAD clade</taxon>
        <taxon>Panicoideae</taxon>
        <taxon>Panicodae</taxon>
        <taxon>Paniceae</taxon>
        <taxon>Anthephorinae</taxon>
        <taxon>Digitaria</taxon>
    </lineage>
</organism>
<keyword evidence="3" id="KW-0653">Protein transport</keyword>
<evidence type="ECO:0000256" key="2">
    <source>
        <dbReference type="ARBA" id="ARBA00022448"/>
    </source>
</evidence>
<evidence type="ECO:0000256" key="1">
    <source>
        <dbReference type="ARBA" id="ARBA00006756"/>
    </source>
</evidence>
<comment type="caution">
    <text evidence="5">The sequence shown here is derived from an EMBL/GenBank/DDBJ whole genome shotgun (WGS) entry which is preliminary data.</text>
</comment>
<dbReference type="GO" id="GO:0005546">
    <property type="term" value="F:phosphatidylinositol-4,5-bisphosphate binding"/>
    <property type="evidence" value="ECO:0007669"/>
    <property type="project" value="InterPro"/>
</dbReference>
<dbReference type="SUPFAM" id="SSF74788">
    <property type="entry name" value="Cullin repeat-like"/>
    <property type="match status" value="1"/>
</dbReference>
<evidence type="ECO:0000256" key="3">
    <source>
        <dbReference type="RuleBase" id="RU365026"/>
    </source>
</evidence>
<keyword evidence="3" id="KW-0268">Exocytosis</keyword>
<dbReference type="InterPro" id="IPR046364">
    <property type="entry name" value="Exo70_C"/>
</dbReference>
<dbReference type="AlphaFoldDB" id="A0A835E446"/>
<evidence type="ECO:0000259" key="4">
    <source>
        <dbReference type="Pfam" id="PF03081"/>
    </source>
</evidence>
<feature type="domain" description="Exocyst complex subunit Exo70 C-terminal" evidence="4">
    <location>
        <begin position="236"/>
        <end position="559"/>
    </location>
</feature>
<evidence type="ECO:0000313" key="6">
    <source>
        <dbReference type="Proteomes" id="UP000636709"/>
    </source>
</evidence>
<comment type="similarity">
    <text evidence="1 3">Belongs to the EXO70 family.</text>
</comment>
<name>A0A835E446_9POAL</name>
<proteinExistence type="inferred from homology"/>
<reference evidence="5" key="1">
    <citation type="submission" date="2020-07" db="EMBL/GenBank/DDBJ databases">
        <title>Genome sequence and genetic diversity analysis of an under-domesticated orphan crop, white fonio (Digitaria exilis).</title>
        <authorList>
            <person name="Bennetzen J.L."/>
            <person name="Chen S."/>
            <person name="Ma X."/>
            <person name="Wang X."/>
            <person name="Yssel A.E.J."/>
            <person name="Chaluvadi S.R."/>
            <person name="Johnson M."/>
            <person name="Gangashetty P."/>
            <person name="Hamidou F."/>
            <person name="Sanogo M.D."/>
            <person name="Zwaenepoel A."/>
            <person name="Wallace J."/>
            <person name="Van De Peer Y."/>
            <person name="Van Deynze A."/>
        </authorList>
    </citation>
    <scope>NUCLEOTIDE SEQUENCE</scope>
    <source>
        <tissue evidence="5">Leaves</tissue>
    </source>
</reference>
<keyword evidence="6" id="KW-1185">Reference proteome</keyword>
<protein>
    <recommendedName>
        <fullName evidence="3">Exocyst subunit Exo70 family protein</fullName>
    </recommendedName>
</protein>
<dbReference type="PANTHER" id="PTHR12542:SF137">
    <property type="entry name" value="EXOCYST SUBUNIT EXO70 FAMILY PROTEIN"/>
    <property type="match status" value="1"/>
</dbReference>
<keyword evidence="2 3" id="KW-0813">Transport</keyword>
<dbReference type="Gene3D" id="1.20.1280.170">
    <property type="entry name" value="Exocyst complex component Exo70"/>
    <property type="match status" value="1"/>
</dbReference>
<comment type="function">
    <text evidence="3">Component of the exocyst complex.</text>
</comment>
<accession>A0A835E446</accession>